<accession>A0A2S5THL3</accession>
<dbReference type="RefSeq" id="WP_104229600.1">
    <property type="nucleotide sequence ID" value="NZ_PSNW01000003.1"/>
</dbReference>
<dbReference type="Proteomes" id="UP000238220">
    <property type="component" value="Unassembled WGS sequence"/>
</dbReference>
<dbReference type="EMBL" id="PSNW01000003">
    <property type="protein sequence ID" value="PPE74442.1"/>
    <property type="molecule type" value="Genomic_DNA"/>
</dbReference>
<feature type="transmembrane region" description="Helical" evidence="1">
    <location>
        <begin position="135"/>
        <end position="155"/>
    </location>
</feature>
<dbReference type="AlphaFoldDB" id="A0A2S5THL3"/>
<gene>
    <name evidence="2" type="ORF">C3942_06650</name>
</gene>
<keyword evidence="1" id="KW-0812">Transmembrane</keyword>
<dbReference type="OrthoDB" id="9934469at2"/>
<evidence type="ECO:0008006" key="4">
    <source>
        <dbReference type="Google" id="ProtNLM"/>
    </source>
</evidence>
<feature type="transmembrane region" description="Helical" evidence="1">
    <location>
        <begin position="20"/>
        <end position="41"/>
    </location>
</feature>
<keyword evidence="1" id="KW-1133">Transmembrane helix</keyword>
<evidence type="ECO:0000313" key="2">
    <source>
        <dbReference type="EMBL" id="PPE74442.1"/>
    </source>
</evidence>
<evidence type="ECO:0000313" key="3">
    <source>
        <dbReference type="Proteomes" id="UP000238220"/>
    </source>
</evidence>
<keyword evidence="1" id="KW-0472">Membrane</keyword>
<organism evidence="2 3">
    <name type="scientific">Solimonas fluminis</name>
    <dbReference type="NCBI Taxonomy" id="2086571"/>
    <lineage>
        <taxon>Bacteria</taxon>
        <taxon>Pseudomonadati</taxon>
        <taxon>Pseudomonadota</taxon>
        <taxon>Gammaproteobacteria</taxon>
        <taxon>Nevskiales</taxon>
        <taxon>Nevskiaceae</taxon>
        <taxon>Solimonas</taxon>
    </lineage>
</organism>
<evidence type="ECO:0000256" key="1">
    <source>
        <dbReference type="SAM" id="Phobius"/>
    </source>
</evidence>
<name>A0A2S5THL3_9GAMM</name>
<proteinExistence type="predicted"/>
<sequence>MSTARPLHPGAPQPALPQGLRSLLGVALIAAALALGAGLVHELRRAAVLDRDGRTAPATLLLEQAQQLPQDRGAGPKQYLYELRYDGHQRRFLRDAPLAPGQPLWVRYDPAQPLNADLYTAVPSGSALQYTGRPLLILWSALAALAAAALGLGLLRRPWQEPACFESLEIQRRDARFGI</sequence>
<protein>
    <recommendedName>
        <fullName evidence="4">DUF3592 domain-containing protein</fullName>
    </recommendedName>
</protein>
<keyword evidence="3" id="KW-1185">Reference proteome</keyword>
<comment type="caution">
    <text evidence="2">The sequence shown here is derived from an EMBL/GenBank/DDBJ whole genome shotgun (WGS) entry which is preliminary data.</text>
</comment>
<reference evidence="2 3" key="1">
    <citation type="submission" date="2018-02" db="EMBL/GenBank/DDBJ databases">
        <title>Genome sequencing of Solimonas sp. HR-BB.</title>
        <authorList>
            <person name="Lee Y."/>
            <person name="Jeon C.O."/>
        </authorList>
    </citation>
    <scope>NUCLEOTIDE SEQUENCE [LARGE SCALE GENOMIC DNA]</scope>
    <source>
        <strain evidence="2 3">HR-BB</strain>
    </source>
</reference>